<feature type="domain" description="HhH-GPD" evidence="1">
    <location>
        <begin position="26"/>
        <end position="174"/>
    </location>
</feature>
<evidence type="ECO:0000259" key="1">
    <source>
        <dbReference type="Pfam" id="PF00730"/>
    </source>
</evidence>
<dbReference type="GO" id="GO:0003824">
    <property type="term" value="F:catalytic activity"/>
    <property type="evidence" value="ECO:0007669"/>
    <property type="project" value="InterPro"/>
</dbReference>
<dbReference type="InterPro" id="IPR011257">
    <property type="entry name" value="DNA_glycosylase"/>
</dbReference>
<keyword evidence="3" id="KW-1185">Reference proteome</keyword>
<dbReference type="Proteomes" id="UP000576792">
    <property type="component" value="Unassembled WGS sequence"/>
</dbReference>
<evidence type="ECO:0000313" key="3">
    <source>
        <dbReference type="Proteomes" id="UP000576792"/>
    </source>
</evidence>
<dbReference type="AlphaFoldDB" id="A0A846S2A0"/>
<gene>
    <name evidence="2" type="ORF">BKA07_002850</name>
</gene>
<sequence>MSSVFLSGDADADALLADDSFALLMGMLLDQQVPMEVAFAGPAKLAERLDGLDVSEIAEMNPDEFLEMFSIKPAVHRFPKSMAARVQKLAAEIVDEYDGETSAIWTSGEPTGPEVLKRLKKLPGFGDQKAKIFLALLGKQFHFDADGWREAAGDYGAEDARRSIADVVDEDTLLEVRAFKKQQKAAAKAAKK</sequence>
<dbReference type="InterPro" id="IPR003265">
    <property type="entry name" value="HhH-GPD_domain"/>
</dbReference>
<proteinExistence type="predicted"/>
<name>A0A846S2A0_9MICO</name>
<dbReference type="SUPFAM" id="SSF48150">
    <property type="entry name" value="DNA-glycosylase"/>
    <property type="match status" value="1"/>
</dbReference>
<dbReference type="InterPro" id="IPR017658">
    <property type="entry name" value="HhH-GPD_base_excis"/>
</dbReference>
<dbReference type="EMBL" id="JAATJN010000001">
    <property type="protein sequence ID" value="NJC57815.1"/>
    <property type="molecule type" value="Genomic_DNA"/>
</dbReference>
<dbReference type="Gene3D" id="1.10.340.30">
    <property type="entry name" value="Hypothetical protein, domain 2"/>
    <property type="match status" value="1"/>
</dbReference>
<dbReference type="NCBIfam" id="TIGR03252">
    <property type="entry name" value="HhH-GPD-type base excision DNA repair protein"/>
    <property type="match status" value="1"/>
</dbReference>
<reference evidence="2 3" key="1">
    <citation type="submission" date="2020-03" db="EMBL/GenBank/DDBJ databases">
        <title>Sequencing the genomes of 1000 actinobacteria strains.</title>
        <authorList>
            <person name="Klenk H.-P."/>
        </authorList>
    </citation>
    <scope>NUCLEOTIDE SEQUENCE [LARGE SCALE GENOMIC DNA]</scope>
    <source>
        <strain evidence="2 3">DSM 18964</strain>
    </source>
</reference>
<organism evidence="2 3">
    <name type="scientific">Brevibacterium marinum</name>
    <dbReference type="NCBI Taxonomy" id="418643"/>
    <lineage>
        <taxon>Bacteria</taxon>
        <taxon>Bacillati</taxon>
        <taxon>Actinomycetota</taxon>
        <taxon>Actinomycetes</taxon>
        <taxon>Micrococcales</taxon>
        <taxon>Brevibacteriaceae</taxon>
        <taxon>Brevibacterium</taxon>
    </lineage>
</organism>
<accession>A0A846S2A0</accession>
<protein>
    <submittedName>
        <fullName evidence="2">Putative HhH-GPD family protein</fullName>
    </submittedName>
</protein>
<dbReference type="GO" id="GO:0006284">
    <property type="term" value="P:base-excision repair"/>
    <property type="evidence" value="ECO:0007669"/>
    <property type="project" value="InterPro"/>
</dbReference>
<dbReference type="RefSeq" id="WP_167951455.1">
    <property type="nucleotide sequence ID" value="NZ_BAAAPQ010000040.1"/>
</dbReference>
<dbReference type="Pfam" id="PF00730">
    <property type="entry name" value="HhH-GPD"/>
    <property type="match status" value="1"/>
</dbReference>
<comment type="caution">
    <text evidence="2">The sequence shown here is derived from an EMBL/GenBank/DDBJ whole genome shotgun (WGS) entry which is preliminary data.</text>
</comment>
<evidence type="ECO:0000313" key="2">
    <source>
        <dbReference type="EMBL" id="NJC57815.1"/>
    </source>
</evidence>